<feature type="transmembrane region" description="Helical" evidence="2">
    <location>
        <begin position="32"/>
        <end position="56"/>
    </location>
</feature>
<sequence length="517" mass="58096">MLRLSETNCDSKGHNVTLALKDRRPLLPGQDVALITVLGFAGAIGLTCAGLVIFNWKLQQGRANERTSKNLSCRTLNESPCAHEARNGRAVGYCNCHLTRENETQVMSDVGSRKEAPLRQENSHQARLAPKSTAVDVSFRKLKGRDHEAHSACSCLADELRAGCLGPPGNKKALYDADLATRCCPKTAEKPSNQKRGEIRSQILPQHGTKTIDVSSDTFRSRYATSSSALARESVGKHLMNESWQPPIDKGDNAVEPSVRRLFSTSSFPRRQEPGERAVGRMAHRHRVGYDHHQDSLKWSKPTDSYPNASFTCKYVSWDAFQDFTREKKPNRRQHTESEKQQIQINRAIEKFLRSQEVKDKSRLSAKIKKAYSTKRVKFQDPDLVRAKGLVVSAETPVSGRQRDSESQLPTSLHLKNCASLEEVKEARENLPERQTLKKKRPKPSHLREKAKGQNLRMKVGLHPFGKTRVHPEESTPEPTKRRKRTRLPPQGPAGTSGRKFKTEPLSFVSSQPPERS</sequence>
<evidence type="ECO:0000256" key="2">
    <source>
        <dbReference type="SAM" id="Phobius"/>
    </source>
</evidence>
<dbReference type="EMBL" id="CH473952">
    <property type="protein sequence ID" value="EDL82544.1"/>
    <property type="molecule type" value="Genomic_DNA"/>
</dbReference>
<feature type="region of interest" description="Disordered" evidence="1">
    <location>
        <begin position="426"/>
        <end position="517"/>
    </location>
</feature>
<dbReference type="AlphaFoldDB" id="A6HWQ8"/>
<evidence type="ECO:0000313" key="4">
    <source>
        <dbReference type="Proteomes" id="UP000234681"/>
    </source>
</evidence>
<feature type="compositionally biased region" description="Polar residues" evidence="1">
    <location>
        <begin position="508"/>
        <end position="517"/>
    </location>
</feature>
<keyword evidence="2" id="KW-0812">Transmembrane</keyword>
<feature type="non-terminal residue" evidence="3">
    <location>
        <position position="517"/>
    </location>
</feature>
<feature type="compositionally biased region" description="Basic and acidic residues" evidence="1">
    <location>
        <begin position="426"/>
        <end position="436"/>
    </location>
</feature>
<reference evidence="4" key="1">
    <citation type="submission" date="2005-09" db="EMBL/GenBank/DDBJ databases">
        <authorList>
            <person name="Mural R.J."/>
            <person name="Li P.W."/>
            <person name="Adams M.D."/>
            <person name="Amanatides P.G."/>
            <person name="Baden-Tillson H."/>
            <person name="Barnstead M."/>
            <person name="Chin S.H."/>
            <person name="Dew I."/>
            <person name="Evans C.A."/>
            <person name="Ferriera S."/>
            <person name="Flanigan M."/>
            <person name="Fosler C."/>
            <person name="Glodek A."/>
            <person name="Gu Z."/>
            <person name="Holt R.A."/>
            <person name="Jennings D."/>
            <person name="Kraft C.L."/>
            <person name="Lu F."/>
            <person name="Nguyen T."/>
            <person name="Nusskern D.R."/>
            <person name="Pfannkoch C.M."/>
            <person name="Sitter C."/>
            <person name="Sutton G.G."/>
            <person name="Venter J.C."/>
            <person name="Wang Z."/>
            <person name="Woodage T."/>
            <person name="Zheng X.H."/>
            <person name="Zhong F."/>
        </authorList>
    </citation>
    <scope>NUCLEOTIDE SEQUENCE [LARGE SCALE GENOMIC DNA]</scope>
    <source>
        <strain>BN</strain>
        <strain evidence="4">Sprague-Dawley</strain>
    </source>
</reference>
<name>A6HWQ8_RAT</name>
<protein>
    <submittedName>
        <fullName evidence="3">RCG28634</fullName>
    </submittedName>
</protein>
<dbReference type="Proteomes" id="UP000234681">
    <property type="component" value="Chromosome 2"/>
</dbReference>
<evidence type="ECO:0000256" key="1">
    <source>
        <dbReference type="SAM" id="MobiDB-lite"/>
    </source>
</evidence>
<gene>
    <name evidence="3" type="ORF">rCG_28634</name>
</gene>
<proteinExistence type="predicted"/>
<keyword evidence="2" id="KW-0472">Membrane</keyword>
<feature type="region of interest" description="Disordered" evidence="1">
    <location>
        <begin position="189"/>
        <end position="212"/>
    </location>
</feature>
<evidence type="ECO:0000313" key="3">
    <source>
        <dbReference type="EMBL" id="EDL82544.1"/>
    </source>
</evidence>
<organism evidence="3 4">
    <name type="scientific">Rattus norvegicus</name>
    <name type="common">Rat</name>
    <dbReference type="NCBI Taxonomy" id="10116"/>
    <lineage>
        <taxon>Eukaryota</taxon>
        <taxon>Metazoa</taxon>
        <taxon>Chordata</taxon>
        <taxon>Craniata</taxon>
        <taxon>Vertebrata</taxon>
        <taxon>Euteleostomi</taxon>
        <taxon>Mammalia</taxon>
        <taxon>Eutheria</taxon>
        <taxon>Euarchontoglires</taxon>
        <taxon>Glires</taxon>
        <taxon>Rodentia</taxon>
        <taxon>Myomorpha</taxon>
        <taxon>Muroidea</taxon>
        <taxon>Muridae</taxon>
        <taxon>Murinae</taxon>
        <taxon>Rattus</taxon>
    </lineage>
</organism>
<keyword evidence="2" id="KW-1133">Transmembrane helix</keyword>
<accession>A6HWQ8</accession>